<gene>
    <name evidence="2" type="ORF">N5A92_20490</name>
</gene>
<feature type="transmembrane region" description="Helical" evidence="1">
    <location>
        <begin position="45"/>
        <end position="64"/>
    </location>
</feature>
<sequence length="512" mass="55808">MHTTSFAKSLSTRLQTSGDGATSVALALALIVISDALFYGHPVGISLSAFLVLLAVAAVPANRLRAIRREWVLAGANLVFSLLPAVETIGPLSMFFGFAGAAAFALVVTGNARAAWPVLLRRIAVLLTADLCRIGRRYTRWRRSHRAGALAGVVAAAATWLVPLALGMVFVVLFSLANPVFWSWVSLLDLWSLLAALEPLRLLFWLLVGAFVTTFIRVPAFARPGGRGGDIEILPQGWRMGTGLIIRSLIVFNAIFALQTVLDAIYLWGGAELPEGVSPAANAQKAAYLLVVSALLAAAFVLAAVRDTDDTHSQRLVRWLVYLWIAQNVVLVLSAILRLDLYIEVYSLTRLRLAAFVWMGLVVAGLVLIVLRIVTSKSNGWLIKANLVVLGIMLYGCSVIDLNAVIASYNVGHSREISGQGVALDRRYLCELGPSALPAIDTFMDMRAAARRGNLSEPILSDCAVDLRNALMHRSRDWRAWTLREHRLRLYLAKHSEARGGRGDAIEDTDRR</sequence>
<keyword evidence="1" id="KW-1133">Transmembrane helix</keyword>
<name>A0ABT2LTL3_9HYPH</name>
<comment type="caution">
    <text evidence="2">The sequence shown here is derived from an EMBL/GenBank/DDBJ whole genome shotgun (WGS) entry which is preliminary data.</text>
</comment>
<dbReference type="EMBL" id="JAOCZP010000007">
    <property type="protein sequence ID" value="MCT7377399.1"/>
    <property type="molecule type" value="Genomic_DNA"/>
</dbReference>
<feature type="transmembrane region" description="Helical" evidence="1">
    <location>
        <begin position="202"/>
        <end position="223"/>
    </location>
</feature>
<evidence type="ECO:0000256" key="1">
    <source>
        <dbReference type="SAM" id="Phobius"/>
    </source>
</evidence>
<feature type="transmembrane region" description="Helical" evidence="1">
    <location>
        <begin position="95"/>
        <end position="116"/>
    </location>
</feature>
<evidence type="ECO:0000313" key="2">
    <source>
        <dbReference type="EMBL" id="MCT7377399.1"/>
    </source>
</evidence>
<reference evidence="2 3" key="1">
    <citation type="submission" date="2022-09" db="EMBL/GenBank/DDBJ databases">
        <title>Chelativorans salina sp. nov., a novel slightly halophilic bacterium isolated from a saline lake sediment enrichment.</title>
        <authorList>
            <person name="Gao L."/>
            <person name="Fang B.-Z."/>
            <person name="Li W.-J."/>
        </authorList>
    </citation>
    <scope>NUCLEOTIDE SEQUENCE [LARGE SCALE GENOMIC DNA]</scope>
    <source>
        <strain evidence="2 3">EGI FJ00035</strain>
    </source>
</reference>
<feature type="transmembrane region" description="Helical" evidence="1">
    <location>
        <begin position="244"/>
        <end position="266"/>
    </location>
</feature>
<feature type="transmembrane region" description="Helical" evidence="1">
    <location>
        <begin position="286"/>
        <end position="305"/>
    </location>
</feature>
<feature type="transmembrane region" description="Helical" evidence="1">
    <location>
        <begin position="317"/>
        <end position="339"/>
    </location>
</feature>
<protein>
    <submittedName>
        <fullName evidence="2">DUF4173 domain-containing protein</fullName>
    </submittedName>
</protein>
<feature type="transmembrane region" description="Helical" evidence="1">
    <location>
        <begin position="71"/>
        <end position="89"/>
    </location>
</feature>
<keyword evidence="1" id="KW-0812">Transmembrane</keyword>
<evidence type="ECO:0000313" key="3">
    <source>
        <dbReference type="Proteomes" id="UP001320831"/>
    </source>
</evidence>
<keyword evidence="1" id="KW-0472">Membrane</keyword>
<feature type="transmembrane region" description="Helical" evidence="1">
    <location>
        <begin position="351"/>
        <end position="375"/>
    </location>
</feature>
<dbReference type="InterPro" id="IPR025291">
    <property type="entry name" value="DUF4153"/>
</dbReference>
<feature type="transmembrane region" description="Helical" evidence="1">
    <location>
        <begin position="149"/>
        <end position="182"/>
    </location>
</feature>
<accession>A0ABT2LTL3</accession>
<dbReference type="RefSeq" id="WP_260905884.1">
    <property type="nucleotide sequence ID" value="NZ_JAOCZP010000007.1"/>
</dbReference>
<proteinExistence type="predicted"/>
<organism evidence="2 3">
    <name type="scientific">Chelativorans salis</name>
    <dbReference type="NCBI Taxonomy" id="2978478"/>
    <lineage>
        <taxon>Bacteria</taxon>
        <taxon>Pseudomonadati</taxon>
        <taxon>Pseudomonadota</taxon>
        <taxon>Alphaproteobacteria</taxon>
        <taxon>Hyphomicrobiales</taxon>
        <taxon>Phyllobacteriaceae</taxon>
        <taxon>Chelativorans</taxon>
    </lineage>
</organism>
<feature type="transmembrane region" description="Helical" evidence="1">
    <location>
        <begin position="387"/>
        <end position="409"/>
    </location>
</feature>
<dbReference type="Proteomes" id="UP001320831">
    <property type="component" value="Unassembled WGS sequence"/>
</dbReference>
<keyword evidence="3" id="KW-1185">Reference proteome</keyword>
<dbReference type="Pfam" id="PF13687">
    <property type="entry name" value="DUF4153"/>
    <property type="match status" value="1"/>
</dbReference>